<name>A0A1Q8E9W6_9STRE</name>
<keyword evidence="3" id="KW-1185">Reference proteome</keyword>
<evidence type="ECO:0000256" key="1">
    <source>
        <dbReference type="SAM" id="Phobius"/>
    </source>
</evidence>
<dbReference type="AlphaFoldDB" id="A0A1Q8E9W6"/>
<dbReference type="EMBL" id="MSJM01000002">
    <property type="protein sequence ID" value="OLF48585.1"/>
    <property type="molecule type" value="Genomic_DNA"/>
</dbReference>
<dbReference type="Proteomes" id="UP000186890">
    <property type="component" value="Unassembled WGS sequence"/>
</dbReference>
<evidence type="ECO:0000313" key="2">
    <source>
        <dbReference type="EMBL" id="OLF48585.1"/>
    </source>
</evidence>
<accession>A0A1Q8E9W6</accession>
<keyword evidence="1" id="KW-1133">Transmembrane helix</keyword>
<evidence type="ECO:0008006" key="4">
    <source>
        <dbReference type="Google" id="ProtNLM"/>
    </source>
</evidence>
<sequence length="194" mass="21224">MTRNEYLAHLQKYLNRLPEEDYQDAMEHFNEYFDEAGAENEAQVIADLGSPKQAAREILDQLYEKKTEAGTATPKNTILIVALSILAAPVAFPLALTLLVLFLTAIILVFSFLLVLASVWISALAVGLGLLLAAFQSFSIGWTSSLLLLGLGMVAIALGLLGTQATVVLGEKAVLALVRLIQEKVIRRHRYETI</sequence>
<gene>
    <name evidence="2" type="ORF">BU202_02915</name>
</gene>
<proteinExistence type="predicted"/>
<dbReference type="OrthoDB" id="95800at2"/>
<feature type="transmembrane region" description="Helical" evidence="1">
    <location>
        <begin position="146"/>
        <end position="169"/>
    </location>
</feature>
<feature type="transmembrane region" description="Helical" evidence="1">
    <location>
        <begin position="78"/>
        <end position="103"/>
    </location>
</feature>
<dbReference type="Pfam" id="PF22564">
    <property type="entry name" value="HAAS"/>
    <property type="match status" value="1"/>
</dbReference>
<keyword evidence="1" id="KW-0812">Transmembrane</keyword>
<keyword evidence="1" id="KW-0472">Membrane</keyword>
<feature type="transmembrane region" description="Helical" evidence="1">
    <location>
        <begin position="109"/>
        <end position="134"/>
    </location>
</feature>
<comment type="caution">
    <text evidence="2">The sequence shown here is derived from an EMBL/GenBank/DDBJ whole genome shotgun (WGS) entry which is preliminary data.</text>
</comment>
<evidence type="ECO:0000313" key="3">
    <source>
        <dbReference type="Proteomes" id="UP000186890"/>
    </source>
</evidence>
<dbReference type="RefSeq" id="WP_075104306.1">
    <property type="nucleotide sequence ID" value="NZ_MSJM01000002.1"/>
</dbReference>
<protein>
    <recommendedName>
        <fullName evidence="4">DUF1700 domain-containing protein</fullName>
    </recommendedName>
</protein>
<reference evidence="3" key="1">
    <citation type="submission" date="2016-12" db="EMBL/GenBank/DDBJ databases">
        <authorList>
            <person name="Gulvik C.A."/>
        </authorList>
    </citation>
    <scope>NUCLEOTIDE SEQUENCE [LARGE SCALE GENOMIC DNA]</scope>
    <source>
        <strain evidence="3">NED12-00049-6B</strain>
    </source>
</reference>
<organism evidence="2 3">
    <name type="scientific">Streptococcus cuniculi</name>
    <dbReference type="NCBI Taxonomy" id="1432788"/>
    <lineage>
        <taxon>Bacteria</taxon>
        <taxon>Bacillati</taxon>
        <taxon>Bacillota</taxon>
        <taxon>Bacilli</taxon>
        <taxon>Lactobacillales</taxon>
        <taxon>Streptococcaceae</taxon>
        <taxon>Streptococcus</taxon>
    </lineage>
</organism>